<evidence type="ECO:0000313" key="4">
    <source>
        <dbReference type="Proteomes" id="UP000008237"/>
    </source>
</evidence>
<dbReference type="OrthoDB" id="7554612at2759"/>
<dbReference type="Gene3D" id="4.10.60.10">
    <property type="entry name" value="Zinc finger, CCHC-type"/>
    <property type="match status" value="1"/>
</dbReference>
<keyword evidence="1" id="KW-0479">Metal-binding</keyword>
<dbReference type="SUPFAM" id="SSF57756">
    <property type="entry name" value="Retrovirus zinc finger-like domains"/>
    <property type="match status" value="1"/>
</dbReference>
<name>E2B763_HARSA</name>
<keyword evidence="1" id="KW-0862">Zinc</keyword>
<evidence type="ECO:0000259" key="2">
    <source>
        <dbReference type="PROSITE" id="PS50158"/>
    </source>
</evidence>
<dbReference type="EMBL" id="GL446137">
    <property type="protein sequence ID" value="EFN88467.1"/>
    <property type="molecule type" value="Genomic_DNA"/>
</dbReference>
<accession>E2B763</accession>
<gene>
    <name evidence="3" type="ORF">EAI_14235</name>
</gene>
<feature type="non-terminal residue" evidence="3">
    <location>
        <position position="71"/>
    </location>
</feature>
<evidence type="ECO:0000313" key="3">
    <source>
        <dbReference type="EMBL" id="EFN88467.1"/>
    </source>
</evidence>
<feature type="non-terminal residue" evidence="3">
    <location>
        <position position="1"/>
    </location>
</feature>
<dbReference type="InterPro" id="IPR036875">
    <property type="entry name" value="Znf_CCHC_sf"/>
</dbReference>
<dbReference type="PROSITE" id="PS50158">
    <property type="entry name" value="ZF_CCHC"/>
    <property type="match status" value="1"/>
</dbReference>
<dbReference type="GO" id="GO:0003676">
    <property type="term" value="F:nucleic acid binding"/>
    <property type="evidence" value="ECO:0007669"/>
    <property type="project" value="InterPro"/>
</dbReference>
<reference evidence="3 4" key="1">
    <citation type="journal article" date="2010" name="Science">
        <title>Genomic comparison of the ants Camponotus floridanus and Harpegnathos saltator.</title>
        <authorList>
            <person name="Bonasio R."/>
            <person name="Zhang G."/>
            <person name="Ye C."/>
            <person name="Mutti N.S."/>
            <person name="Fang X."/>
            <person name="Qin N."/>
            <person name="Donahue G."/>
            <person name="Yang P."/>
            <person name="Li Q."/>
            <person name="Li C."/>
            <person name="Zhang P."/>
            <person name="Huang Z."/>
            <person name="Berger S.L."/>
            <person name="Reinberg D."/>
            <person name="Wang J."/>
            <person name="Liebig J."/>
        </authorList>
    </citation>
    <scope>NUCLEOTIDE SEQUENCE [LARGE SCALE GENOMIC DNA]</scope>
    <source>
        <strain evidence="3 4">R22 G/1</strain>
    </source>
</reference>
<sequence>LGWSTVSIPLLTARPAQCFRCWALGHTRNACRASTDRGGLCYRCGRGGYIARECENTPNCAVCRDAGREAN</sequence>
<feature type="domain" description="CCHC-type" evidence="2">
    <location>
        <begin position="41"/>
        <end position="56"/>
    </location>
</feature>
<dbReference type="GO" id="GO:0008270">
    <property type="term" value="F:zinc ion binding"/>
    <property type="evidence" value="ECO:0007669"/>
    <property type="project" value="UniProtKB-KW"/>
</dbReference>
<organism evidence="4">
    <name type="scientific">Harpegnathos saltator</name>
    <name type="common">Jerdon's jumping ant</name>
    <dbReference type="NCBI Taxonomy" id="610380"/>
    <lineage>
        <taxon>Eukaryota</taxon>
        <taxon>Metazoa</taxon>
        <taxon>Ecdysozoa</taxon>
        <taxon>Arthropoda</taxon>
        <taxon>Hexapoda</taxon>
        <taxon>Insecta</taxon>
        <taxon>Pterygota</taxon>
        <taxon>Neoptera</taxon>
        <taxon>Endopterygota</taxon>
        <taxon>Hymenoptera</taxon>
        <taxon>Apocrita</taxon>
        <taxon>Aculeata</taxon>
        <taxon>Formicoidea</taxon>
        <taxon>Formicidae</taxon>
        <taxon>Ponerinae</taxon>
        <taxon>Ponerini</taxon>
        <taxon>Harpegnathos</taxon>
    </lineage>
</organism>
<protein>
    <recommendedName>
        <fullName evidence="2">CCHC-type domain-containing protein</fullName>
    </recommendedName>
</protein>
<evidence type="ECO:0000256" key="1">
    <source>
        <dbReference type="PROSITE-ProRule" id="PRU00047"/>
    </source>
</evidence>
<dbReference type="InParanoid" id="E2B763"/>
<proteinExistence type="predicted"/>
<dbReference type="OMA" id="ARECENT"/>
<keyword evidence="1" id="KW-0863">Zinc-finger</keyword>
<dbReference type="AlphaFoldDB" id="E2B763"/>
<dbReference type="InterPro" id="IPR001878">
    <property type="entry name" value="Znf_CCHC"/>
</dbReference>
<dbReference type="Proteomes" id="UP000008237">
    <property type="component" value="Unassembled WGS sequence"/>
</dbReference>
<keyword evidence="4" id="KW-1185">Reference proteome</keyword>
<dbReference type="SMART" id="SM00343">
    <property type="entry name" value="ZnF_C2HC"/>
    <property type="match status" value="2"/>
</dbReference>